<comment type="function">
    <text evidence="1">Acts on leucine, isoleucine and valine.</text>
</comment>
<evidence type="ECO:0000256" key="9">
    <source>
        <dbReference type="ARBA" id="ARBA00023304"/>
    </source>
</evidence>
<evidence type="ECO:0000256" key="10">
    <source>
        <dbReference type="ARBA" id="ARBA00048212"/>
    </source>
</evidence>
<gene>
    <name evidence="13" type="primary">ilvE</name>
    <name evidence="13" type="ordered locus">midi_00593</name>
</gene>
<comment type="pathway">
    <text evidence="3">Amino-acid biosynthesis; L-valine biosynthesis; L-valine from pyruvate: step 4/4.</text>
</comment>
<evidence type="ECO:0000313" key="14">
    <source>
        <dbReference type="Proteomes" id="UP000006639"/>
    </source>
</evidence>
<keyword evidence="14" id="KW-1185">Reference proteome</keyword>
<dbReference type="GO" id="GO:0009082">
    <property type="term" value="P:branched-chain amino acid biosynthetic process"/>
    <property type="evidence" value="ECO:0007669"/>
    <property type="project" value="UniProtKB-KW"/>
</dbReference>
<dbReference type="EMBL" id="CP002130">
    <property type="protein sequence ID" value="AEI88893.1"/>
    <property type="molecule type" value="Genomic_DNA"/>
</dbReference>
<dbReference type="Gene3D" id="3.30.470.10">
    <property type="match status" value="1"/>
</dbReference>
<evidence type="ECO:0000256" key="12">
    <source>
        <dbReference type="ARBA" id="ARBA00049229"/>
    </source>
</evidence>
<comment type="pathway">
    <text evidence="2">Amino-acid biosynthesis; L-isoleucine biosynthesis; L-isoleucine from 2-oxobutanoate: step 4/4.</text>
</comment>
<dbReference type="STRING" id="696127.midi_00593"/>
<dbReference type="GO" id="GO:0052655">
    <property type="term" value="F:L-valine-2-oxoglutarate transaminase activity"/>
    <property type="evidence" value="ECO:0007669"/>
    <property type="project" value="RHEA"/>
</dbReference>
<dbReference type="RefSeq" id="WP_013951103.1">
    <property type="nucleotide sequence ID" value="NC_015722.1"/>
</dbReference>
<keyword evidence="13" id="KW-0808">Transferase</keyword>
<comment type="catalytic activity">
    <reaction evidence="12">
        <text>L-leucine + 2-oxoglutarate = 4-methyl-2-oxopentanoate + L-glutamate</text>
        <dbReference type="Rhea" id="RHEA:18321"/>
        <dbReference type="ChEBI" id="CHEBI:16810"/>
        <dbReference type="ChEBI" id="CHEBI:17865"/>
        <dbReference type="ChEBI" id="CHEBI:29985"/>
        <dbReference type="ChEBI" id="CHEBI:57427"/>
        <dbReference type="EC" id="2.6.1.42"/>
    </reaction>
</comment>
<name>F7XW44_MIDMI</name>
<dbReference type="AlphaFoldDB" id="F7XW44"/>
<evidence type="ECO:0000256" key="6">
    <source>
        <dbReference type="ARBA" id="ARBA00013053"/>
    </source>
</evidence>
<dbReference type="HOGENOM" id="CLU_020844_3_1_5"/>
<comment type="catalytic activity">
    <reaction evidence="10">
        <text>L-valine + 2-oxoglutarate = 3-methyl-2-oxobutanoate + L-glutamate</text>
        <dbReference type="Rhea" id="RHEA:24813"/>
        <dbReference type="ChEBI" id="CHEBI:11851"/>
        <dbReference type="ChEBI" id="CHEBI:16810"/>
        <dbReference type="ChEBI" id="CHEBI:29985"/>
        <dbReference type="ChEBI" id="CHEBI:57762"/>
        <dbReference type="EC" id="2.6.1.42"/>
    </reaction>
</comment>
<evidence type="ECO:0000256" key="3">
    <source>
        <dbReference type="ARBA" id="ARBA00004931"/>
    </source>
</evidence>
<proteinExistence type="inferred from homology"/>
<evidence type="ECO:0000256" key="7">
    <source>
        <dbReference type="ARBA" id="ARBA00014472"/>
    </source>
</evidence>
<dbReference type="EC" id="2.6.1.42" evidence="6"/>
<dbReference type="InterPro" id="IPR043132">
    <property type="entry name" value="BCAT-like_C"/>
</dbReference>
<evidence type="ECO:0000256" key="1">
    <source>
        <dbReference type="ARBA" id="ARBA00003109"/>
    </source>
</evidence>
<evidence type="ECO:0000313" key="13">
    <source>
        <dbReference type="EMBL" id="AEI88893.1"/>
    </source>
</evidence>
<keyword evidence="9" id="KW-0028">Amino-acid biosynthesis</keyword>
<keyword evidence="8 13" id="KW-0032">Aminotransferase</keyword>
<comment type="pathway">
    <text evidence="4">Amino-acid biosynthesis; L-leucine biosynthesis; L-leucine from 3-methyl-2-oxobutanoate: step 4/4.</text>
</comment>
<dbReference type="OrthoDB" id="21319at2"/>
<dbReference type="InterPro" id="IPR050571">
    <property type="entry name" value="Class-IV_PLP-Dep_Aminotrnsfr"/>
</dbReference>
<organism evidence="13 14">
    <name type="scientific">Midichloria mitochondrii (strain IricVA)</name>
    <dbReference type="NCBI Taxonomy" id="696127"/>
    <lineage>
        <taxon>Bacteria</taxon>
        <taxon>Pseudomonadati</taxon>
        <taxon>Pseudomonadota</taxon>
        <taxon>Alphaproteobacteria</taxon>
        <taxon>Rickettsiales</taxon>
        <taxon>Candidatus Midichloriaceae</taxon>
        <taxon>Candidatus Midichloria</taxon>
    </lineage>
</organism>
<accession>F7XW44</accession>
<dbReference type="PANTHER" id="PTHR42743">
    <property type="entry name" value="AMINO-ACID AMINOTRANSFERASE"/>
    <property type="match status" value="1"/>
</dbReference>
<dbReference type="InterPro" id="IPR043131">
    <property type="entry name" value="BCAT-like_N"/>
</dbReference>
<evidence type="ECO:0000256" key="8">
    <source>
        <dbReference type="ARBA" id="ARBA00022576"/>
    </source>
</evidence>
<evidence type="ECO:0000256" key="2">
    <source>
        <dbReference type="ARBA" id="ARBA00004824"/>
    </source>
</evidence>
<dbReference type="Gene3D" id="3.20.10.10">
    <property type="entry name" value="D-amino Acid Aminotransferase, subunit A, domain 2"/>
    <property type="match status" value="1"/>
</dbReference>
<evidence type="ECO:0000256" key="4">
    <source>
        <dbReference type="ARBA" id="ARBA00005072"/>
    </source>
</evidence>
<evidence type="ECO:0000256" key="5">
    <source>
        <dbReference type="ARBA" id="ARBA00009320"/>
    </source>
</evidence>
<comment type="similarity">
    <text evidence="5">Belongs to the class-IV pyridoxal-phosphate-dependent aminotransferase family.</text>
</comment>
<dbReference type="GO" id="GO:0052654">
    <property type="term" value="F:L-leucine-2-oxoglutarate transaminase activity"/>
    <property type="evidence" value="ECO:0007669"/>
    <property type="project" value="RHEA"/>
</dbReference>
<dbReference type="InterPro" id="IPR036038">
    <property type="entry name" value="Aminotransferase-like"/>
</dbReference>
<keyword evidence="9" id="KW-0100">Branched-chain amino acid biosynthesis</keyword>
<dbReference type="GO" id="GO:0052656">
    <property type="term" value="F:L-isoleucine-2-oxoglutarate transaminase activity"/>
    <property type="evidence" value="ECO:0007669"/>
    <property type="project" value="RHEA"/>
</dbReference>
<dbReference type="Pfam" id="PF01063">
    <property type="entry name" value="Aminotran_4"/>
    <property type="match status" value="1"/>
</dbReference>
<dbReference type="InterPro" id="IPR001544">
    <property type="entry name" value="Aminotrans_IV"/>
</dbReference>
<comment type="catalytic activity">
    <reaction evidence="11">
        <text>L-isoleucine + 2-oxoglutarate = (S)-3-methyl-2-oxopentanoate + L-glutamate</text>
        <dbReference type="Rhea" id="RHEA:24801"/>
        <dbReference type="ChEBI" id="CHEBI:16810"/>
        <dbReference type="ChEBI" id="CHEBI:29985"/>
        <dbReference type="ChEBI" id="CHEBI:35146"/>
        <dbReference type="ChEBI" id="CHEBI:58045"/>
        <dbReference type="EC" id="2.6.1.42"/>
    </reaction>
</comment>
<evidence type="ECO:0000256" key="11">
    <source>
        <dbReference type="ARBA" id="ARBA00048798"/>
    </source>
</evidence>
<dbReference type="KEGG" id="mmn:midi_00593"/>
<dbReference type="Proteomes" id="UP000006639">
    <property type="component" value="Chromosome"/>
</dbReference>
<reference evidence="13 14" key="1">
    <citation type="journal article" date="2011" name="Mol. Biol. Evol.">
        <title>Phylogenomic evidence for the presence of a flagellum and cbb3 oxidase in the free-living mitochondrial ancestor.</title>
        <authorList>
            <person name="Sassera D."/>
            <person name="Lo N."/>
            <person name="Epis S."/>
            <person name="D'Auria G."/>
            <person name="Montagna M."/>
            <person name="Comandatore F."/>
            <person name="Horner D."/>
            <person name="Pereto J."/>
            <person name="Luciano A.M."/>
            <person name="Franciosi F."/>
            <person name="Ferri E."/>
            <person name="Crotti E."/>
            <person name="Bazzocchi C."/>
            <person name="Daffonchio D."/>
            <person name="Sacchi L."/>
            <person name="Moya A."/>
            <person name="Latorre A."/>
            <person name="Bandi C."/>
        </authorList>
    </citation>
    <scope>NUCLEOTIDE SEQUENCE [LARGE SCALE GENOMIC DNA]</scope>
    <source>
        <strain evidence="13 14">IricVA</strain>
    </source>
</reference>
<dbReference type="PANTHER" id="PTHR42743:SF11">
    <property type="entry name" value="AMINODEOXYCHORISMATE LYASE"/>
    <property type="match status" value="1"/>
</dbReference>
<protein>
    <recommendedName>
        <fullName evidence="7">Probable branched-chain-amino-acid aminotransferase</fullName>
        <ecNumber evidence="6">2.6.1.42</ecNumber>
    </recommendedName>
</protein>
<sequence>MVSPEEINGYIWWNGEFIEWQNAKILLTAHSLHYAGAFFEGIRIYNKKPFKQLEHYRRLLKSAEAVGCSILYPIELLCEITTNLIKMNNLACKIHTAIIACDSFISEGKWGAGLRLEISKWKKIPMSVALVHSKASGLYMMATIIQNEAVKNGFDDAILNGITRQTIINEVAYKLNLKVRENRFKVEDLRGSQAAFLTGTAIGILKVASIYSHEHKKSFEFSIADTLLENIIYTYNKIVGA</sequence>
<dbReference type="SUPFAM" id="SSF56752">
    <property type="entry name" value="D-aminoacid aminotransferase-like PLP-dependent enzymes"/>
    <property type="match status" value="1"/>
</dbReference>